<feature type="region of interest" description="Disordered" evidence="1">
    <location>
        <begin position="162"/>
        <end position="187"/>
    </location>
</feature>
<reference evidence="2 3" key="1">
    <citation type="journal article" date="2020" name="Mol. Plant">
        <title>The Chromosome-Based Rubber Tree Genome Provides New Insights into Spurge Genome Evolution and Rubber Biosynthesis.</title>
        <authorList>
            <person name="Liu J."/>
            <person name="Shi C."/>
            <person name="Shi C.C."/>
            <person name="Li W."/>
            <person name="Zhang Q.J."/>
            <person name="Zhang Y."/>
            <person name="Li K."/>
            <person name="Lu H.F."/>
            <person name="Shi C."/>
            <person name="Zhu S.T."/>
            <person name="Xiao Z.Y."/>
            <person name="Nan H."/>
            <person name="Yue Y."/>
            <person name="Zhu X.G."/>
            <person name="Wu Y."/>
            <person name="Hong X.N."/>
            <person name="Fan G.Y."/>
            <person name="Tong Y."/>
            <person name="Zhang D."/>
            <person name="Mao C.L."/>
            <person name="Liu Y.L."/>
            <person name="Hao S.J."/>
            <person name="Liu W.Q."/>
            <person name="Lv M.Q."/>
            <person name="Zhang H.B."/>
            <person name="Liu Y."/>
            <person name="Hu-Tang G.R."/>
            <person name="Wang J.P."/>
            <person name="Wang J.H."/>
            <person name="Sun Y.H."/>
            <person name="Ni S.B."/>
            <person name="Chen W.B."/>
            <person name="Zhang X.C."/>
            <person name="Jiao Y.N."/>
            <person name="Eichler E.E."/>
            <person name="Li G.H."/>
            <person name="Liu X."/>
            <person name="Gao L.Z."/>
        </authorList>
    </citation>
    <scope>NUCLEOTIDE SEQUENCE [LARGE SCALE GENOMIC DNA]</scope>
    <source>
        <strain evidence="3">cv. GT1</strain>
        <tissue evidence="2">Leaf</tissue>
    </source>
</reference>
<organism evidence="2 3">
    <name type="scientific">Hevea brasiliensis</name>
    <name type="common">Para rubber tree</name>
    <name type="synonym">Siphonia brasiliensis</name>
    <dbReference type="NCBI Taxonomy" id="3981"/>
    <lineage>
        <taxon>Eukaryota</taxon>
        <taxon>Viridiplantae</taxon>
        <taxon>Streptophyta</taxon>
        <taxon>Embryophyta</taxon>
        <taxon>Tracheophyta</taxon>
        <taxon>Spermatophyta</taxon>
        <taxon>Magnoliopsida</taxon>
        <taxon>eudicotyledons</taxon>
        <taxon>Gunneridae</taxon>
        <taxon>Pentapetalae</taxon>
        <taxon>rosids</taxon>
        <taxon>fabids</taxon>
        <taxon>Malpighiales</taxon>
        <taxon>Euphorbiaceae</taxon>
        <taxon>Crotonoideae</taxon>
        <taxon>Micrandreae</taxon>
        <taxon>Hevea</taxon>
    </lineage>
</organism>
<sequence length="226" mass="24812">MYLSLPLPSTNTWTMTLKVVSSDRRSQASPYTISVRKYGKCEDLIHALGIASSLGIDETLLVAEVLCRIYNIQIWLKKELDNVPLVVFMNQHMEERYIHGKLTSSWKAFGIPLVGPVHNFVNGSDIHNLYLQLLTPFQIPVDNTLGSCDNSKSTAVEEATGAEDNIGSSLGGNANPSNVEGANSPSDSELEFYLTDEKGTVKVSKILINEPVPVTGMPKRFNVLVC</sequence>
<accession>A0A6A6LH50</accession>
<evidence type="ECO:0000313" key="2">
    <source>
        <dbReference type="EMBL" id="KAF2299825.1"/>
    </source>
</evidence>
<keyword evidence="3" id="KW-1185">Reference proteome</keyword>
<protein>
    <submittedName>
        <fullName evidence="2">Uncharacterized protein</fullName>
    </submittedName>
</protein>
<proteinExistence type="predicted"/>
<gene>
    <name evidence="2" type="ORF">GH714_003664</name>
</gene>
<feature type="compositionally biased region" description="Polar residues" evidence="1">
    <location>
        <begin position="166"/>
        <end position="187"/>
    </location>
</feature>
<evidence type="ECO:0000256" key="1">
    <source>
        <dbReference type="SAM" id="MobiDB-lite"/>
    </source>
</evidence>
<name>A0A6A6LH50_HEVBR</name>
<comment type="caution">
    <text evidence="2">The sequence shown here is derived from an EMBL/GenBank/DDBJ whole genome shotgun (WGS) entry which is preliminary data.</text>
</comment>
<dbReference type="EMBL" id="JAAGAX010000010">
    <property type="protein sequence ID" value="KAF2299825.1"/>
    <property type="molecule type" value="Genomic_DNA"/>
</dbReference>
<evidence type="ECO:0000313" key="3">
    <source>
        <dbReference type="Proteomes" id="UP000467840"/>
    </source>
</evidence>
<dbReference type="AlphaFoldDB" id="A0A6A6LH50"/>
<dbReference type="Proteomes" id="UP000467840">
    <property type="component" value="Chromosome 4"/>
</dbReference>